<organism evidence="2 3">
    <name type="scientific">Dentiscutata erythropus</name>
    <dbReference type="NCBI Taxonomy" id="1348616"/>
    <lineage>
        <taxon>Eukaryota</taxon>
        <taxon>Fungi</taxon>
        <taxon>Fungi incertae sedis</taxon>
        <taxon>Mucoromycota</taxon>
        <taxon>Glomeromycotina</taxon>
        <taxon>Glomeromycetes</taxon>
        <taxon>Diversisporales</taxon>
        <taxon>Gigasporaceae</taxon>
        <taxon>Dentiscutata</taxon>
    </lineage>
</organism>
<sequence>YTQPLINQKRIQPTIDILIRRQHTNGGYSYFEGIYGYCWMELINPSEFFENTFIEHTYIKYTSSVITALRIFSNFDFVNHYVDDIKFLL</sequence>
<dbReference type="PANTHER" id="PTHR11764:SF20">
    <property type="entry name" value="LANOSTEROL SYNTHASE"/>
    <property type="match status" value="1"/>
</dbReference>
<reference evidence="2" key="1">
    <citation type="submission" date="2021-06" db="EMBL/GenBank/DDBJ databases">
        <authorList>
            <person name="Kallberg Y."/>
            <person name="Tangrot J."/>
            <person name="Rosling A."/>
        </authorList>
    </citation>
    <scope>NUCLEOTIDE SEQUENCE</scope>
    <source>
        <strain evidence="2">MA453B</strain>
    </source>
</reference>
<comment type="caution">
    <text evidence="2">The sequence shown here is derived from an EMBL/GenBank/DDBJ whole genome shotgun (WGS) entry which is preliminary data.</text>
</comment>
<dbReference type="AlphaFoldDB" id="A0A9N9K026"/>
<dbReference type="OrthoDB" id="21502at2759"/>
<dbReference type="GO" id="GO:0016866">
    <property type="term" value="F:intramolecular transferase activity"/>
    <property type="evidence" value="ECO:0007669"/>
    <property type="project" value="InterPro"/>
</dbReference>
<gene>
    <name evidence="2" type="ORF">DERYTH_LOCUS23272</name>
</gene>
<evidence type="ECO:0000313" key="2">
    <source>
        <dbReference type="EMBL" id="CAG8800482.1"/>
    </source>
</evidence>
<dbReference type="InterPro" id="IPR008930">
    <property type="entry name" value="Terpenoid_cyclase/PrenylTrfase"/>
</dbReference>
<dbReference type="PANTHER" id="PTHR11764">
    <property type="entry name" value="TERPENE CYCLASE/MUTASE FAMILY MEMBER"/>
    <property type="match status" value="1"/>
</dbReference>
<keyword evidence="3" id="KW-1185">Reference proteome</keyword>
<feature type="non-terminal residue" evidence="2">
    <location>
        <position position="1"/>
    </location>
</feature>
<name>A0A9N9K026_9GLOM</name>
<protein>
    <submittedName>
        <fullName evidence="2">6620_t:CDS:1</fullName>
    </submittedName>
</protein>
<dbReference type="Proteomes" id="UP000789405">
    <property type="component" value="Unassembled WGS sequence"/>
</dbReference>
<dbReference type="Gene3D" id="1.50.10.20">
    <property type="match status" value="1"/>
</dbReference>
<evidence type="ECO:0000256" key="1">
    <source>
        <dbReference type="ARBA" id="ARBA00009755"/>
    </source>
</evidence>
<comment type="similarity">
    <text evidence="1">Belongs to the terpene cyclase/mutase family.</text>
</comment>
<accession>A0A9N9K026</accession>
<dbReference type="GO" id="GO:0005811">
    <property type="term" value="C:lipid droplet"/>
    <property type="evidence" value="ECO:0007669"/>
    <property type="project" value="InterPro"/>
</dbReference>
<dbReference type="InterPro" id="IPR018333">
    <property type="entry name" value="Squalene_cyclase"/>
</dbReference>
<dbReference type="SUPFAM" id="SSF48239">
    <property type="entry name" value="Terpenoid cyclases/Protein prenyltransferases"/>
    <property type="match status" value="1"/>
</dbReference>
<dbReference type="EMBL" id="CAJVPY010034892">
    <property type="protein sequence ID" value="CAG8800482.1"/>
    <property type="molecule type" value="Genomic_DNA"/>
</dbReference>
<dbReference type="GO" id="GO:0016104">
    <property type="term" value="P:triterpenoid biosynthetic process"/>
    <property type="evidence" value="ECO:0007669"/>
    <property type="project" value="InterPro"/>
</dbReference>
<proteinExistence type="inferred from homology"/>
<evidence type="ECO:0000313" key="3">
    <source>
        <dbReference type="Proteomes" id="UP000789405"/>
    </source>
</evidence>